<feature type="coiled-coil region" evidence="5">
    <location>
        <begin position="45"/>
        <end position="86"/>
    </location>
</feature>
<keyword evidence="5" id="KW-0175">Coiled coil</keyword>
<dbReference type="GO" id="GO:0008234">
    <property type="term" value="F:cysteine-type peptidase activity"/>
    <property type="evidence" value="ECO:0007669"/>
    <property type="project" value="UniProtKB-KW"/>
</dbReference>
<dbReference type="PROSITE" id="PS51935">
    <property type="entry name" value="NLPC_P60"/>
    <property type="match status" value="1"/>
</dbReference>
<evidence type="ECO:0000313" key="8">
    <source>
        <dbReference type="EMBL" id="STD70877.1"/>
    </source>
</evidence>
<dbReference type="PANTHER" id="PTHR47359">
    <property type="entry name" value="PEPTIDOGLYCAN DL-ENDOPEPTIDASE CWLO"/>
    <property type="match status" value="1"/>
</dbReference>
<proteinExistence type="inferred from homology"/>
<dbReference type="EMBL" id="UFXQ01000002">
    <property type="protein sequence ID" value="STD70877.1"/>
    <property type="molecule type" value="Genomic_DNA"/>
</dbReference>
<dbReference type="AlphaFoldDB" id="A0A376GSI3"/>
<dbReference type="RefSeq" id="WP_018580632.1">
    <property type="nucleotide sequence ID" value="NZ_UFXQ01000001.1"/>
</dbReference>
<dbReference type="SUPFAM" id="SSF54001">
    <property type="entry name" value="Cysteine proteinases"/>
    <property type="match status" value="1"/>
</dbReference>
<evidence type="ECO:0000256" key="4">
    <source>
        <dbReference type="ARBA" id="ARBA00022807"/>
    </source>
</evidence>
<feature type="coiled-coil region" evidence="5">
    <location>
        <begin position="168"/>
        <end position="212"/>
    </location>
</feature>
<evidence type="ECO:0000259" key="6">
    <source>
        <dbReference type="PROSITE" id="PS51935"/>
    </source>
</evidence>
<keyword evidence="4" id="KW-0788">Thiol protease</keyword>
<dbReference type="PANTHER" id="PTHR47359:SF3">
    <property type="entry name" value="NLP_P60 DOMAIN-CONTAINING PROTEIN-RELATED"/>
    <property type="match status" value="1"/>
</dbReference>
<evidence type="ECO:0000313" key="9">
    <source>
        <dbReference type="Proteomes" id="UP000254467"/>
    </source>
</evidence>
<evidence type="ECO:0000313" key="7">
    <source>
        <dbReference type="EMBL" id="STC68449.1"/>
    </source>
</evidence>
<dbReference type="GO" id="GO:0006508">
    <property type="term" value="P:proteolysis"/>
    <property type="evidence" value="ECO:0007669"/>
    <property type="project" value="UniProtKB-KW"/>
</dbReference>
<gene>
    <name evidence="7" type="ORF">NCTC11862_00203</name>
    <name evidence="8" type="ORF">NCTC11862_02466</name>
</gene>
<organism evidence="8 9">
    <name type="scientific">Corynebacterium pilosum</name>
    <dbReference type="NCBI Taxonomy" id="35756"/>
    <lineage>
        <taxon>Bacteria</taxon>
        <taxon>Bacillati</taxon>
        <taxon>Actinomycetota</taxon>
        <taxon>Actinomycetes</taxon>
        <taxon>Mycobacteriales</taxon>
        <taxon>Corynebacteriaceae</taxon>
        <taxon>Corynebacterium</taxon>
    </lineage>
</organism>
<feature type="domain" description="NlpC/P60" evidence="6">
    <location>
        <begin position="234"/>
        <end position="348"/>
    </location>
</feature>
<keyword evidence="2" id="KW-0645">Protease</keyword>
<dbReference type="Proteomes" id="UP000254467">
    <property type="component" value="Unassembled WGS sequence"/>
</dbReference>
<keyword evidence="9" id="KW-1185">Reference proteome</keyword>
<sequence>MAKHRARKRSRFTSLVPPLAAAVVATNVALPSSNAQDVDGLISQMEDVSTEAGAKNEEVKQLEEDVKRAQESLDRLSAEADAANAAVASAAGTRNSFQDDVDGVAVSKYRNVQNDPLISTLESGNPQTVIDRAAYLGAISRNTERTLAQLQDANMTAVQKANAANIAVAEAEFYRNQLDAKLRQLDQERQELEAQVREIENQVNSLEGAERDQWLNKNDPIANPLPDLASLDGNPLAGGVVAAAMSKLGSPYGWGAAGPNQFDCSGLMYWSYAQNGKSIPRTSQAQLAGGQSVPLSQLQPGDIIGYYPGVTHVGMYIGNGQVVHASDYGIPVQVVPYDSMPIQGASRY</sequence>
<accession>A0A376GSI3</accession>
<dbReference type="OrthoDB" id="5177647at2"/>
<dbReference type="InterPro" id="IPR038765">
    <property type="entry name" value="Papain-like_cys_pep_sf"/>
</dbReference>
<protein>
    <submittedName>
        <fullName evidence="8">Cell wall-associated hydrolase</fullName>
        <ecNumber evidence="8">3.4.-.-</ecNumber>
    </submittedName>
</protein>
<comment type="similarity">
    <text evidence="1">Belongs to the peptidase C40 family.</text>
</comment>
<reference evidence="8 9" key="1">
    <citation type="submission" date="2018-06" db="EMBL/GenBank/DDBJ databases">
        <authorList>
            <consortium name="Pathogen Informatics"/>
            <person name="Doyle S."/>
        </authorList>
    </citation>
    <scope>NUCLEOTIDE SEQUENCE [LARGE SCALE GENOMIC DNA]</scope>
    <source>
        <strain evidence="8 9">NCTC11862</strain>
    </source>
</reference>
<dbReference type="Gene3D" id="3.90.1720.10">
    <property type="entry name" value="endopeptidase domain like (from Nostoc punctiforme)"/>
    <property type="match status" value="1"/>
</dbReference>
<evidence type="ECO:0000256" key="2">
    <source>
        <dbReference type="ARBA" id="ARBA00022670"/>
    </source>
</evidence>
<name>A0A376GSI3_9CORY</name>
<evidence type="ECO:0000256" key="5">
    <source>
        <dbReference type="SAM" id="Coils"/>
    </source>
</evidence>
<dbReference type="InterPro" id="IPR000064">
    <property type="entry name" value="NLP_P60_dom"/>
</dbReference>
<evidence type="ECO:0000256" key="1">
    <source>
        <dbReference type="ARBA" id="ARBA00007074"/>
    </source>
</evidence>
<keyword evidence="3 8" id="KW-0378">Hydrolase</keyword>
<dbReference type="Pfam" id="PF00877">
    <property type="entry name" value="NLPC_P60"/>
    <property type="match status" value="1"/>
</dbReference>
<evidence type="ECO:0000256" key="3">
    <source>
        <dbReference type="ARBA" id="ARBA00022801"/>
    </source>
</evidence>
<dbReference type="Gene3D" id="6.10.250.3150">
    <property type="match status" value="1"/>
</dbReference>
<dbReference type="EC" id="3.4.-.-" evidence="8"/>
<dbReference type="InterPro" id="IPR051794">
    <property type="entry name" value="PG_Endopeptidase_C40"/>
</dbReference>
<dbReference type="STRING" id="35756.GCA_001044155_01473"/>
<dbReference type="EMBL" id="UFXQ01000001">
    <property type="protein sequence ID" value="STC68449.1"/>
    <property type="molecule type" value="Genomic_DNA"/>
</dbReference>